<keyword evidence="4 10" id="KW-0812">Transmembrane</keyword>
<keyword evidence="8 10" id="KW-1133">Transmembrane helix</keyword>
<dbReference type="NCBIfam" id="TIGR01494">
    <property type="entry name" value="ATPase_P-type"/>
    <property type="match status" value="2"/>
</dbReference>
<dbReference type="SFLD" id="SFLDS00003">
    <property type="entry name" value="Haloacid_Dehalogenase"/>
    <property type="match status" value="1"/>
</dbReference>
<feature type="domain" description="Cation-transporting P-type ATPase C-terminal" evidence="12">
    <location>
        <begin position="671"/>
        <end position="841"/>
    </location>
</feature>
<dbReference type="GO" id="GO:0005886">
    <property type="term" value="C:plasma membrane"/>
    <property type="evidence" value="ECO:0007669"/>
    <property type="project" value="UniProtKB-SubCell"/>
</dbReference>
<dbReference type="Pfam" id="PF00702">
    <property type="entry name" value="Hydrolase"/>
    <property type="match status" value="1"/>
</dbReference>
<proteinExistence type="inferred from homology"/>
<keyword evidence="3" id="KW-1003">Cell membrane</keyword>
<feature type="transmembrane region" description="Helical" evidence="10">
    <location>
        <begin position="266"/>
        <end position="290"/>
    </location>
</feature>
<dbReference type="PANTHER" id="PTHR43294">
    <property type="entry name" value="SODIUM/POTASSIUM-TRANSPORTING ATPASE SUBUNIT ALPHA"/>
    <property type="match status" value="1"/>
</dbReference>
<feature type="transmembrane region" description="Helical" evidence="10">
    <location>
        <begin position="788"/>
        <end position="806"/>
    </location>
</feature>
<dbReference type="InterPro" id="IPR023298">
    <property type="entry name" value="ATPase_P-typ_TM_dom_sf"/>
</dbReference>
<dbReference type="InterPro" id="IPR004014">
    <property type="entry name" value="ATPase_P-typ_cation-transptr_N"/>
</dbReference>
<dbReference type="Gene3D" id="1.20.1110.10">
    <property type="entry name" value="Calcium-transporting ATPase, transmembrane domain"/>
    <property type="match status" value="1"/>
</dbReference>
<dbReference type="SFLD" id="SFLDF00027">
    <property type="entry name" value="p-type_atpase"/>
    <property type="match status" value="1"/>
</dbReference>
<dbReference type="InterPro" id="IPR023214">
    <property type="entry name" value="HAD_sf"/>
</dbReference>
<comment type="subcellular location">
    <subcellularLocation>
        <location evidence="1">Cell membrane</location>
        <topology evidence="1">Multi-pass membrane protein</topology>
    </subcellularLocation>
</comment>
<accession>A0A6V8MGU2</accession>
<dbReference type="SUPFAM" id="SSF81653">
    <property type="entry name" value="Calcium ATPase, transduction domain A"/>
    <property type="match status" value="1"/>
</dbReference>
<feature type="transmembrane region" description="Helical" evidence="10">
    <location>
        <begin position="232"/>
        <end position="254"/>
    </location>
</feature>
<dbReference type="InterPro" id="IPR044492">
    <property type="entry name" value="P_typ_ATPase_HD_dom"/>
</dbReference>
<dbReference type="Pfam" id="PF00689">
    <property type="entry name" value="Cation_ATPase_C"/>
    <property type="match status" value="1"/>
</dbReference>
<keyword evidence="5" id="KW-0547">Nucleotide-binding</keyword>
<keyword evidence="6" id="KW-0067">ATP-binding</keyword>
<dbReference type="GO" id="GO:0016887">
    <property type="term" value="F:ATP hydrolysis activity"/>
    <property type="evidence" value="ECO:0007669"/>
    <property type="project" value="InterPro"/>
</dbReference>
<feature type="transmembrane region" description="Helical" evidence="10">
    <location>
        <begin position="720"/>
        <end position="743"/>
    </location>
</feature>
<evidence type="ECO:0000256" key="8">
    <source>
        <dbReference type="ARBA" id="ARBA00022989"/>
    </source>
</evidence>
<dbReference type="GO" id="GO:1990573">
    <property type="term" value="P:potassium ion import across plasma membrane"/>
    <property type="evidence" value="ECO:0007669"/>
    <property type="project" value="TreeGrafter"/>
</dbReference>
<evidence type="ECO:0000256" key="10">
    <source>
        <dbReference type="SAM" id="Phobius"/>
    </source>
</evidence>
<evidence type="ECO:0000256" key="6">
    <source>
        <dbReference type="ARBA" id="ARBA00022840"/>
    </source>
</evidence>
<evidence type="ECO:0000256" key="3">
    <source>
        <dbReference type="ARBA" id="ARBA00022475"/>
    </source>
</evidence>
<evidence type="ECO:0000259" key="11">
    <source>
        <dbReference type="Pfam" id="PF00122"/>
    </source>
</evidence>
<keyword evidence="15" id="KW-1185">Reference proteome</keyword>
<dbReference type="GO" id="GO:0006883">
    <property type="term" value="P:intracellular sodium ion homeostasis"/>
    <property type="evidence" value="ECO:0007669"/>
    <property type="project" value="TreeGrafter"/>
</dbReference>
<sequence length="854" mass="92452">MALIIEQLDPAGLSSVEAAQILTEEGPNELPASGQRGNLQIARDVMREPMFLLLVACGGIYLLVGDMQEALMLLAFIFFVMGITLYQERKTERALEALRDLSSPRALVIRDGTRKRIAGREVVRGDSIILAEGDRVPADALVLDCTNLSTDESLLTGESVAVRKSPGNVSTPPSQPGGDDIPFVFSGSLVVSGQGIARVTATGKQSAIGRIGVALQGVTGEESPLQKETGRLVRILATVVVVLCAILIVTYGFTRGAWLDGVLAGLTLAMAVMPNELPVVLTIFLALGAWRLSRTQVLTRRSSVAETLGSATVLCVDKTGTLTQNRMTVTTLYADNVFYPIGDFCNAPPPDIFHDLVEFSILASQRDPFDPMERAIKEFGETYLAHTEHLHGDWSLEKEYPLSPELLAMSHVWRAPAGQDFVIAAKGAPEAVADLCHFNGQQQAEMMAAVVRLANDGLRVLGVARSNFQEKGLPEEQHDFTFDFLGLVGLADPVRPTVAPALADCYRAGIRMVMITGDYPGTARSIARQIGLKERDQVISGPELDRMDEVELRERIGTVNIFARVVPEQKLRLVQALKANGEIVAMTGDGVNDAPALKCARIGIAMGGRGTDVAREASDLVLLDDDFASIVKAVRMGRRIFDNLKKAMAYLLAIHVPIAGMSLIPVFFNWPLLFMPIHIAFLHLIIDPACSIVYEVEPAEGATMDRPPRPPAEPLFSRRVLLLSTLQGVGVLVMLLAVFGVCLSRGQGEYEARTLTFMTLIIANLGLMMTNRSWSATLGAILKVPNSALWWVTGGAVGFLAIVLNVPAAREVFRFCAVHPLDVVISVTAGLLSVVWFELFKGRFLRIADGNRAG</sequence>
<dbReference type="AlphaFoldDB" id="A0A6V8MGU2"/>
<dbReference type="GO" id="GO:0030007">
    <property type="term" value="P:intracellular potassium ion homeostasis"/>
    <property type="evidence" value="ECO:0007669"/>
    <property type="project" value="TreeGrafter"/>
</dbReference>
<protein>
    <submittedName>
        <fullName evidence="14">ATPase</fullName>
    </submittedName>
</protein>
<dbReference type="Gene3D" id="3.40.1110.10">
    <property type="entry name" value="Calcium-transporting ATPase, cytoplasmic domain N"/>
    <property type="match status" value="1"/>
</dbReference>
<reference evidence="15" key="1">
    <citation type="submission" date="2020-06" db="EMBL/GenBank/DDBJ databases">
        <title>Draft genomic sequence of Geomonas sp. Red330.</title>
        <authorList>
            <person name="Itoh H."/>
            <person name="Zhenxing X."/>
            <person name="Ushijima N."/>
            <person name="Masuda Y."/>
            <person name="Shiratori Y."/>
            <person name="Senoo K."/>
        </authorList>
    </citation>
    <scope>NUCLEOTIDE SEQUENCE [LARGE SCALE GENOMIC DNA]</scope>
    <source>
        <strain evidence="15">Red330</strain>
    </source>
</reference>
<dbReference type="PROSITE" id="PS00154">
    <property type="entry name" value="ATPASE_E1_E2"/>
    <property type="match status" value="1"/>
</dbReference>
<evidence type="ECO:0000256" key="2">
    <source>
        <dbReference type="ARBA" id="ARBA00005675"/>
    </source>
</evidence>
<dbReference type="SUPFAM" id="SSF81660">
    <property type="entry name" value="Metal cation-transporting ATPase, ATP-binding domain N"/>
    <property type="match status" value="1"/>
</dbReference>
<dbReference type="InterPro" id="IPR059000">
    <property type="entry name" value="ATPase_P-type_domA"/>
</dbReference>
<comment type="similarity">
    <text evidence="2">Belongs to the cation transport ATPase (P-type) (TC 3.A.3) family. Type IIA subfamily.</text>
</comment>
<evidence type="ECO:0000259" key="12">
    <source>
        <dbReference type="Pfam" id="PF00689"/>
    </source>
</evidence>
<dbReference type="Pfam" id="PF00122">
    <property type="entry name" value="E1-E2_ATPase"/>
    <property type="match status" value="1"/>
</dbReference>
<dbReference type="Proteomes" id="UP000556026">
    <property type="component" value="Unassembled WGS sequence"/>
</dbReference>
<dbReference type="SUPFAM" id="SSF81665">
    <property type="entry name" value="Calcium ATPase, transmembrane domain M"/>
    <property type="match status" value="1"/>
</dbReference>
<dbReference type="SFLD" id="SFLDG00002">
    <property type="entry name" value="C1.7:_P-type_atpase_like"/>
    <property type="match status" value="1"/>
</dbReference>
<gene>
    <name evidence="14" type="ORF">GMST_15360</name>
</gene>
<feature type="transmembrane region" description="Helical" evidence="10">
    <location>
        <begin position="647"/>
        <end position="668"/>
    </location>
</feature>
<dbReference type="InterPro" id="IPR008250">
    <property type="entry name" value="ATPase_P-typ_transduc_dom_A_sf"/>
</dbReference>
<dbReference type="InterPro" id="IPR001757">
    <property type="entry name" value="P_typ_ATPase"/>
</dbReference>
<organism evidence="14 15">
    <name type="scientific">Geomonas silvestris</name>
    <dbReference type="NCBI Taxonomy" id="2740184"/>
    <lineage>
        <taxon>Bacteria</taxon>
        <taxon>Pseudomonadati</taxon>
        <taxon>Thermodesulfobacteriota</taxon>
        <taxon>Desulfuromonadia</taxon>
        <taxon>Geobacterales</taxon>
        <taxon>Geobacteraceae</taxon>
        <taxon>Geomonas</taxon>
    </lineage>
</organism>
<evidence type="ECO:0000256" key="1">
    <source>
        <dbReference type="ARBA" id="ARBA00004651"/>
    </source>
</evidence>
<evidence type="ECO:0000313" key="14">
    <source>
        <dbReference type="EMBL" id="GFO59211.1"/>
    </source>
</evidence>
<feature type="transmembrane region" description="Helical" evidence="10">
    <location>
        <begin position="750"/>
        <end position="768"/>
    </location>
</feature>
<dbReference type="InterPro" id="IPR018303">
    <property type="entry name" value="ATPase_P-typ_P_site"/>
</dbReference>
<name>A0A6V8MGU2_9BACT</name>
<keyword evidence="7" id="KW-1278">Translocase</keyword>
<dbReference type="PANTHER" id="PTHR43294:SF21">
    <property type="entry name" value="CATION TRANSPORTING ATPASE"/>
    <property type="match status" value="1"/>
</dbReference>
<dbReference type="InterPro" id="IPR036412">
    <property type="entry name" value="HAD-like_sf"/>
</dbReference>
<dbReference type="EMBL" id="BLXX01000003">
    <property type="protein sequence ID" value="GFO59211.1"/>
    <property type="molecule type" value="Genomic_DNA"/>
</dbReference>
<evidence type="ECO:0000259" key="13">
    <source>
        <dbReference type="Pfam" id="PF00690"/>
    </source>
</evidence>
<dbReference type="RefSeq" id="WP_183354043.1">
    <property type="nucleotide sequence ID" value="NZ_BLXX01000003.1"/>
</dbReference>
<evidence type="ECO:0000256" key="5">
    <source>
        <dbReference type="ARBA" id="ARBA00022741"/>
    </source>
</evidence>
<feature type="domain" description="P-type ATPase A" evidence="11">
    <location>
        <begin position="101"/>
        <end position="212"/>
    </location>
</feature>
<dbReference type="Gene3D" id="2.70.150.10">
    <property type="entry name" value="Calcium-transporting ATPase, cytoplasmic transduction domain A"/>
    <property type="match status" value="1"/>
</dbReference>
<feature type="transmembrane region" description="Helical" evidence="10">
    <location>
        <begin position="45"/>
        <end position="64"/>
    </location>
</feature>
<dbReference type="GO" id="GO:0036376">
    <property type="term" value="P:sodium ion export across plasma membrane"/>
    <property type="evidence" value="ECO:0007669"/>
    <property type="project" value="TreeGrafter"/>
</dbReference>
<comment type="caution">
    <text evidence="14">The sequence shown here is derived from an EMBL/GenBank/DDBJ whole genome shotgun (WGS) entry which is preliminary data.</text>
</comment>
<evidence type="ECO:0000256" key="4">
    <source>
        <dbReference type="ARBA" id="ARBA00022692"/>
    </source>
</evidence>
<dbReference type="GO" id="GO:0005391">
    <property type="term" value="F:P-type sodium:potassium-exchanging transporter activity"/>
    <property type="evidence" value="ECO:0007669"/>
    <property type="project" value="TreeGrafter"/>
</dbReference>
<dbReference type="PRINTS" id="PR00120">
    <property type="entry name" value="HATPASE"/>
</dbReference>
<dbReference type="PRINTS" id="PR00119">
    <property type="entry name" value="CATATPASE"/>
</dbReference>
<feature type="domain" description="Cation-transporting P-type ATPase N-terminal" evidence="13">
    <location>
        <begin position="7"/>
        <end position="60"/>
    </location>
</feature>
<dbReference type="Pfam" id="PF00690">
    <property type="entry name" value="Cation_ATPase_N"/>
    <property type="match status" value="1"/>
</dbReference>
<dbReference type="InterPro" id="IPR050510">
    <property type="entry name" value="Cation_transp_ATPase_P-type"/>
</dbReference>
<dbReference type="InterPro" id="IPR023299">
    <property type="entry name" value="ATPase_P-typ_cyto_dom_N"/>
</dbReference>
<dbReference type="SUPFAM" id="SSF56784">
    <property type="entry name" value="HAD-like"/>
    <property type="match status" value="1"/>
</dbReference>
<dbReference type="GO" id="GO:0005524">
    <property type="term" value="F:ATP binding"/>
    <property type="evidence" value="ECO:0007669"/>
    <property type="project" value="UniProtKB-KW"/>
</dbReference>
<dbReference type="Gene3D" id="3.40.50.1000">
    <property type="entry name" value="HAD superfamily/HAD-like"/>
    <property type="match status" value="1"/>
</dbReference>
<evidence type="ECO:0000256" key="7">
    <source>
        <dbReference type="ARBA" id="ARBA00022967"/>
    </source>
</evidence>
<feature type="transmembrane region" description="Helical" evidence="10">
    <location>
        <begin position="818"/>
        <end position="837"/>
    </location>
</feature>
<evidence type="ECO:0000313" key="15">
    <source>
        <dbReference type="Proteomes" id="UP000556026"/>
    </source>
</evidence>
<dbReference type="GO" id="GO:1902600">
    <property type="term" value="P:proton transmembrane transport"/>
    <property type="evidence" value="ECO:0007669"/>
    <property type="project" value="TreeGrafter"/>
</dbReference>
<evidence type="ECO:0000256" key="9">
    <source>
        <dbReference type="ARBA" id="ARBA00023136"/>
    </source>
</evidence>
<keyword evidence="9 10" id="KW-0472">Membrane</keyword>
<dbReference type="InterPro" id="IPR006068">
    <property type="entry name" value="ATPase_P-typ_cation-transptr_C"/>
</dbReference>
<feature type="transmembrane region" description="Helical" evidence="10">
    <location>
        <begin position="70"/>
        <end position="86"/>
    </location>
</feature>